<name>A0ABD2QGK8_9PLAT</name>
<organism evidence="2 3">
    <name type="scientific">Cichlidogyrus casuarinus</name>
    <dbReference type="NCBI Taxonomy" id="1844966"/>
    <lineage>
        <taxon>Eukaryota</taxon>
        <taxon>Metazoa</taxon>
        <taxon>Spiralia</taxon>
        <taxon>Lophotrochozoa</taxon>
        <taxon>Platyhelminthes</taxon>
        <taxon>Monogenea</taxon>
        <taxon>Monopisthocotylea</taxon>
        <taxon>Dactylogyridea</taxon>
        <taxon>Ancyrocephalidae</taxon>
        <taxon>Cichlidogyrus</taxon>
    </lineage>
</organism>
<feature type="domain" description="CLEC16A/TT9 C-terminal" evidence="1">
    <location>
        <begin position="15"/>
        <end position="78"/>
    </location>
</feature>
<protein>
    <recommendedName>
        <fullName evidence="1">CLEC16A/TT9 C-terminal domain-containing protein</fullName>
    </recommendedName>
</protein>
<dbReference type="EMBL" id="JBJKFK010000215">
    <property type="protein sequence ID" value="KAL3318678.1"/>
    <property type="molecule type" value="Genomic_DNA"/>
</dbReference>
<dbReference type="Pfam" id="PF19439">
    <property type="entry name" value="CLEC16A_C"/>
    <property type="match status" value="1"/>
</dbReference>
<dbReference type="PANTHER" id="PTHR21481:SF0">
    <property type="entry name" value="PROTEIN CLEC16A"/>
    <property type="match status" value="1"/>
</dbReference>
<sequence length="171" mass="19636">MQTMIQKPHLFNKLLLINRSPPEKRYLVFEQSQLLLVEPDSKKIGWAVVKYAGNLQDCQMKSDDSDYRAMHVKVYHPGQLSLVYLINELISQQNNLKQRAAKDPSLQNNSILNTNFASFAERITPQLAAKFYFDDYIRCLAGQSSLQRGLARTRASKIALITKLLLSFLFK</sequence>
<keyword evidence="3" id="KW-1185">Reference proteome</keyword>
<comment type="caution">
    <text evidence="2">The sequence shown here is derived from an EMBL/GenBank/DDBJ whole genome shotgun (WGS) entry which is preliminary data.</text>
</comment>
<dbReference type="InterPro" id="IPR039272">
    <property type="entry name" value="CLEC16A/TT9"/>
</dbReference>
<evidence type="ECO:0000313" key="3">
    <source>
        <dbReference type="Proteomes" id="UP001626550"/>
    </source>
</evidence>
<proteinExistence type="predicted"/>
<dbReference type="AlphaFoldDB" id="A0ABD2QGK8"/>
<dbReference type="Proteomes" id="UP001626550">
    <property type="component" value="Unassembled WGS sequence"/>
</dbReference>
<evidence type="ECO:0000259" key="1">
    <source>
        <dbReference type="Pfam" id="PF19439"/>
    </source>
</evidence>
<evidence type="ECO:0000313" key="2">
    <source>
        <dbReference type="EMBL" id="KAL3318678.1"/>
    </source>
</evidence>
<gene>
    <name evidence="2" type="ORF">Ciccas_002654</name>
</gene>
<reference evidence="2 3" key="1">
    <citation type="submission" date="2024-11" db="EMBL/GenBank/DDBJ databases">
        <title>Adaptive evolution of stress response genes in parasites aligns with host niche diversity.</title>
        <authorList>
            <person name="Hahn C."/>
            <person name="Resl P."/>
        </authorList>
    </citation>
    <scope>NUCLEOTIDE SEQUENCE [LARGE SCALE GENOMIC DNA]</scope>
    <source>
        <strain evidence="2">EGGRZ-B1_66</strain>
        <tissue evidence="2">Body</tissue>
    </source>
</reference>
<accession>A0ABD2QGK8</accession>
<dbReference type="InterPro" id="IPR045820">
    <property type="entry name" value="CLEC16A/TT9_C"/>
</dbReference>
<dbReference type="PANTHER" id="PTHR21481">
    <property type="entry name" value="PROTEIN CLEC16A"/>
    <property type="match status" value="1"/>
</dbReference>